<dbReference type="RefSeq" id="WP_120464545.1">
    <property type="nucleotide sequence ID" value="NZ_BMIW01000020.1"/>
</dbReference>
<accession>A0ABQ1W055</accession>
<protein>
    <submittedName>
        <fullName evidence="2">Uncharacterized protein</fullName>
    </submittedName>
</protein>
<evidence type="ECO:0000313" key="2">
    <source>
        <dbReference type="EMBL" id="GGG04607.1"/>
    </source>
</evidence>
<keyword evidence="1" id="KW-0812">Transmembrane</keyword>
<proteinExistence type="predicted"/>
<sequence>MISGQMERKDGFLLFLAVIIFIFSGVFYFLWYRPAANESQSLSVKQRETEQFLHKTEQIVKDKRAELQDAATAQQSLDSRQLPVKADQNGVLRDLEAASSHSGVKVVGVSFVLQETPRAESASTGSPESEDSQASAEDFISLLDTVSQRVQGLSAMGVELRVQGTLEEMKEFLAGLHSEERLYVAESMQYAAGKGDEPGVTSLRLRSFYRSTPNA</sequence>
<dbReference type="EMBL" id="BMIW01000020">
    <property type="protein sequence ID" value="GGG04607.1"/>
    <property type="molecule type" value="Genomic_DNA"/>
</dbReference>
<evidence type="ECO:0000313" key="3">
    <source>
        <dbReference type="Proteomes" id="UP000608420"/>
    </source>
</evidence>
<organism evidence="2 3">
    <name type="scientific">Paenibacillus aceti</name>
    <dbReference type="NCBI Taxonomy" id="1820010"/>
    <lineage>
        <taxon>Bacteria</taxon>
        <taxon>Bacillati</taxon>
        <taxon>Bacillota</taxon>
        <taxon>Bacilli</taxon>
        <taxon>Bacillales</taxon>
        <taxon>Paenibacillaceae</taxon>
        <taxon>Paenibacillus</taxon>
    </lineage>
</organism>
<keyword evidence="1" id="KW-0472">Membrane</keyword>
<reference evidence="3" key="1">
    <citation type="journal article" date="2019" name="Int. J. Syst. Evol. Microbiol.">
        <title>The Global Catalogue of Microorganisms (GCM) 10K type strain sequencing project: providing services to taxonomists for standard genome sequencing and annotation.</title>
        <authorList>
            <consortium name="The Broad Institute Genomics Platform"/>
            <consortium name="The Broad Institute Genome Sequencing Center for Infectious Disease"/>
            <person name="Wu L."/>
            <person name="Ma J."/>
        </authorList>
    </citation>
    <scope>NUCLEOTIDE SEQUENCE [LARGE SCALE GENOMIC DNA]</scope>
    <source>
        <strain evidence="3">CGMCC 1.15420</strain>
    </source>
</reference>
<feature type="transmembrane region" description="Helical" evidence="1">
    <location>
        <begin position="12"/>
        <end position="31"/>
    </location>
</feature>
<name>A0ABQ1W055_9BACL</name>
<comment type="caution">
    <text evidence="2">The sequence shown here is derived from an EMBL/GenBank/DDBJ whole genome shotgun (WGS) entry which is preliminary data.</text>
</comment>
<keyword evidence="1" id="KW-1133">Transmembrane helix</keyword>
<dbReference type="Proteomes" id="UP000608420">
    <property type="component" value="Unassembled WGS sequence"/>
</dbReference>
<evidence type="ECO:0000256" key="1">
    <source>
        <dbReference type="SAM" id="Phobius"/>
    </source>
</evidence>
<dbReference type="Gene3D" id="3.30.70.60">
    <property type="match status" value="1"/>
</dbReference>
<dbReference type="InterPro" id="IPR014717">
    <property type="entry name" value="Transl_elong_EF1B/ribsomal_bS6"/>
</dbReference>
<keyword evidence="3" id="KW-1185">Reference proteome</keyword>
<gene>
    <name evidence="2" type="ORF">GCM10010913_28040</name>
</gene>